<accession>A0A939NAN5</accession>
<sequence length="45" mass="4925">MTVLDIGHGLAVVIEQNNLALLYDTGNAWKGMHSVKLFLSLNITI</sequence>
<organism evidence="1 2">
    <name type="scientific">Providencia rettgeri</name>
    <dbReference type="NCBI Taxonomy" id="587"/>
    <lineage>
        <taxon>Bacteria</taxon>
        <taxon>Pseudomonadati</taxon>
        <taxon>Pseudomonadota</taxon>
        <taxon>Gammaproteobacteria</taxon>
        <taxon>Enterobacterales</taxon>
        <taxon>Morganellaceae</taxon>
        <taxon>Providencia</taxon>
    </lineage>
</organism>
<protein>
    <submittedName>
        <fullName evidence="1">Uncharacterized protein</fullName>
    </submittedName>
</protein>
<dbReference type="Proteomes" id="UP000664477">
    <property type="component" value="Unassembled WGS sequence"/>
</dbReference>
<dbReference type="AlphaFoldDB" id="A0A939NAN5"/>
<proteinExistence type="predicted"/>
<name>A0A939NAN5_PRORE</name>
<dbReference type="EMBL" id="JAGETQ010000037">
    <property type="protein sequence ID" value="MBO1916158.1"/>
    <property type="molecule type" value="Genomic_DNA"/>
</dbReference>
<reference evidence="1" key="1">
    <citation type="submission" date="2021-03" db="EMBL/GenBank/DDBJ databases">
        <title>Molecular epidemiology and mechanisms of colistin and carbapenem resistance in Enterobacteriaceae from clinical isolates, the environment and porcine samples in Pretoria, South Africa.</title>
        <authorList>
            <person name="Bogoshi D."/>
            <person name="Mbelle N.M."/>
            <person name="Naidoo V."/>
            <person name="Osei Sekyere J."/>
        </authorList>
    </citation>
    <scope>NUCLEOTIDE SEQUENCE</scope>
    <source>
        <strain evidence="1">C052</strain>
    </source>
</reference>
<evidence type="ECO:0000313" key="1">
    <source>
        <dbReference type="EMBL" id="MBO1916158.1"/>
    </source>
</evidence>
<comment type="caution">
    <text evidence="1">The sequence shown here is derived from an EMBL/GenBank/DDBJ whole genome shotgun (WGS) entry which is preliminary data.</text>
</comment>
<gene>
    <name evidence="1" type="ORF">J4727_09035</name>
</gene>
<evidence type="ECO:0000313" key="2">
    <source>
        <dbReference type="Proteomes" id="UP000664477"/>
    </source>
</evidence>